<protein>
    <recommendedName>
        <fullName evidence="1">MULE transposase domain-containing protein</fullName>
    </recommendedName>
</protein>
<dbReference type="GeneID" id="140036171"/>
<evidence type="ECO:0000259" key="1">
    <source>
        <dbReference type="Pfam" id="PF10551"/>
    </source>
</evidence>
<feature type="domain" description="MULE transposase" evidence="1">
    <location>
        <begin position="141"/>
        <end position="222"/>
    </location>
</feature>
<dbReference type="PANTHER" id="PTHR31973">
    <property type="entry name" value="POLYPROTEIN, PUTATIVE-RELATED"/>
    <property type="match status" value="1"/>
</dbReference>
<dbReference type="Proteomes" id="UP001652660">
    <property type="component" value="Chromosome 2e"/>
</dbReference>
<reference evidence="3" key="1">
    <citation type="submission" date="2025-08" db="UniProtKB">
        <authorList>
            <consortium name="RefSeq"/>
        </authorList>
    </citation>
    <scope>IDENTIFICATION</scope>
    <source>
        <tissue evidence="3">Leaves</tissue>
    </source>
</reference>
<dbReference type="InterPro" id="IPR018289">
    <property type="entry name" value="MULE_transposase_dom"/>
</dbReference>
<evidence type="ECO:0000313" key="3">
    <source>
        <dbReference type="RefSeq" id="XP_071933574.1"/>
    </source>
</evidence>
<accession>A0ABM4WP73</accession>
<dbReference type="PANTHER" id="PTHR31973:SF187">
    <property type="entry name" value="MUTATOR TRANSPOSASE MUDRA PROTEIN"/>
    <property type="match status" value="1"/>
</dbReference>
<gene>
    <name evidence="3" type="primary">LOC140036171</name>
</gene>
<proteinExistence type="predicted"/>
<dbReference type="Pfam" id="PF10551">
    <property type="entry name" value="MULE"/>
    <property type="match status" value="1"/>
</dbReference>
<dbReference type="RefSeq" id="XP_071933574.1">
    <property type="nucleotide sequence ID" value="XM_072077473.1"/>
</dbReference>
<name>A0ABM4WP73_COFAR</name>
<keyword evidence="2" id="KW-1185">Reference proteome</keyword>
<organism evidence="2 3">
    <name type="scientific">Coffea arabica</name>
    <name type="common">Arabian coffee</name>
    <dbReference type="NCBI Taxonomy" id="13443"/>
    <lineage>
        <taxon>Eukaryota</taxon>
        <taxon>Viridiplantae</taxon>
        <taxon>Streptophyta</taxon>
        <taxon>Embryophyta</taxon>
        <taxon>Tracheophyta</taxon>
        <taxon>Spermatophyta</taxon>
        <taxon>Magnoliopsida</taxon>
        <taxon>eudicotyledons</taxon>
        <taxon>Gunneridae</taxon>
        <taxon>Pentapetalae</taxon>
        <taxon>asterids</taxon>
        <taxon>lamiids</taxon>
        <taxon>Gentianales</taxon>
        <taxon>Rubiaceae</taxon>
        <taxon>Ixoroideae</taxon>
        <taxon>Gardenieae complex</taxon>
        <taxon>Bertiereae - Coffeeae clade</taxon>
        <taxon>Coffeeae</taxon>
        <taxon>Coffea</taxon>
    </lineage>
</organism>
<evidence type="ECO:0000313" key="2">
    <source>
        <dbReference type="Proteomes" id="UP001652660"/>
    </source>
</evidence>
<sequence>MSGDDERNGKGNGCRDFNAAVEFTKSNLELKVRDKFKNLRAFKEALMEWNVKEGYTIKYKKNEKAKVIAMCKKGFVKTVRREIMVDISIRQAYRAKRLARKALQRDDMRQYHVIRDYAATLLIRNPGSHIVLQVARLDDNELLTAMGRDGNDNMIPMAIAVVEAKRYDSWKWFLIELKTKFGVENGAPWTFISDRQKGLVSAIDDVFLESEHRYCLRHIYQNFKKKFKGKKLKEYFWAAASTGNIRDFKTALAELERADPKVGEAMNAAGWLSRIPAHLWSRSHSSSSCKSDILVNNLNESFNSYILPAREFTIISMFEWIRRKLMQRLHVKREGMQKYQGNLCPNIQE</sequence>